<gene>
    <name evidence="2" type="ORF">CNYM01_07284</name>
</gene>
<dbReference type="PANTHER" id="PTHR36848">
    <property type="entry name" value="DNA-BINDING PROTEIN (PUTATIVE SECRETED PROTEIN)-RELATED"/>
    <property type="match status" value="1"/>
</dbReference>
<dbReference type="Proteomes" id="UP000070054">
    <property type="component" value="Unassembled WGS sequence"/>
</dbReference>
<dbReference type="Pfam" id="PF17132">
    <property type="entry name" value="Glyco_hydro_106"/>
    <property type="match status" value="1"/>
</dbReference>
<dbReference type="PANTHER" id="PTHR36848:SF2">
    <property type="entry name" value="SECRETED PROTEIN"/>
    <property type="match status" value="1"/>
</dbReference>
<evidence type="ECO:0000313" key="3">
    <source>
        <dbReference type="Proteomes" id="UP000070054"/>
    </source>
</evidence>
<feature type="signal peptide" evidence="1">
    <location>
        <begin position="1"/>
        <end position="23"/>
    </location>
</feature>
<dbReference type="AlphaFoldDB" id="A0A135T8G5"/>
<dbReference type="OrthoDB" id="2588159at2759"/>
<dbReference type="EMBL" id="JEMN01001205">
    <property type="protein sequence ID" value="KXH44423.1"/>
    <property type="molecule type" value="Genomic_DNA"/>
</dbReference>
<dbReference type="InterPro" id="IPR053161">
    <property type="entry name" value="Ulvan_degrading_GH"/>
</dbReference>
<name>A0A135T8G5_9PEZI</name>
<evidence type="ECO:0000256" key="1">
    <source>
        <dbReference type="SAM" id="SignalP"/>
    </source>
</evidence>
<feature type="chain" id="PRO_5007803383" description="Secreted protein" evidence="1">
    <location>
        <begin position="24"/>
        <end position="1015"/>
    </location>
</feature>
<accession>A0A135T8G5</accession>
<evidence type="ECO:0000313" key="2">
    <source>
        <dbReference type="EMBL" id="KXH44423.1"/>
    </source>
</evidence>
<comment type="caution">
    <text evidence="2">The sequence shown here is derived from an EMBL/GenBank/DDBJ whole genome shotgun (WGS) entry which is preliminary data.</text>
</comment>
<keyword evidence="1" id="KW-0732">Signal</keyword>
<sequence>MTTLHHMVCFLGLLLASCQPIRASNCTRSLDNFLHPSSRERPKFRYWLPDASVDAGTVAADIKAAGDIGAGGVEFLPFYNYGGELGPAPIGVNWSTYGFGTPAHLNLFISALKAHKHAGLVMDFSLGPNQGQGIPAHPDDEGLQWDLVSFSQAILNRGFLNETIPGWGDGQLVAAVSAIVVSRANISYNITGVTGVTTVSYEDLVLQDESLTDITSDVSGDGVLSWKPASSPNNASDHELFFFYEKLSHNQNLHFLSNTTETIWDNGSYVVDHFSAQGARTVQAFWEQYLLTDELKGLLREAGNHGWEDSIEIHSNISWTRSLPTRFEEMFAYNLKQYLPLVMFGNNNINLQSTSPGTTRCTLDRPDQGQSFVNDYRETLAAGYQEYLTTLSQWLHSLGVKGLSSQPSYNLPMDMEASIPFVDAPECESLQGHDNVDGYRQFSGPANLARKKIISIELGAVFGRAYSYTIPELLFAANRAVAGGVNQFVIHGQSYTGNYPQTTWPGYTAFIFYVSDLYSPKRPDWNHGLQAALDYMSRLQHIQQQGVPRTDIAFYNKQSATDPNFGTVYEPTDLIDEGWSYTYLSPDNFDLPQAYVEDGVFAPQDAAYQAIVILGSQNLTRLSLSKLKSFMEAGLHIIVAGSVPGVYPSETQINPGHTSPDNDLIQLLNNPNVHHVAEGEISQKLYDLNLKPRVGVRTNGTWYSTWREDKESGIAYAYILGDLVTTTGEVVVQSKGIPYFFDLWTGARQPVLNYRTSGSTTTIPLELSGNQTKVIAFADEAIHGTTTPVIHATEVSSNIVGYEAVDDGVEVRVAASSDQALVRLSTGTESTHISQAPEPFELGSWTLLLEHWEAPENFSDATVTAVKRNTTHQLDKLVSWVDLPSATNTSGVGYYYTNFTWPPASTTDSAHDASFGAYVKIPPVLDAITVYVNGARLPPLDLTNPIADATSYLVEGNNQIVAVVPGTMWNYLRSILPEIRSSGREFSAFAALPKTDNGLVGVVMVVPFEIIHLKA</sequence>
<reference evidence="2 3" key="1">
    <citation type="submission" date="2014-02" db="EMBL/GenBank/DDBJ databases">
        <title>The genome sequence of Colletotrichum nymphaeae SA-01.</title>
        <authorList>
            <person name="Baroncelli R."/>
            <person name="Thon M.R."/>
        </authorList>
    </citation>
    <scope>NUCLEOTIDE SEQUENCE [LARGE SCALE GENOMIC DNA]</scope>
    <source>
        <strain evidence="2 3">SA-01</strain>
    </source>
</reference>
<proteinExistence type="predicted"/>
<evidence type="ECO:0008006" key="4">
    <source>
        <dbReference type="Google" id="ProtNLM"/>
    </source>
</evidence>
<organism evidence="2 3">
    <name type="scientific">Colletotrichum nymphaeae SA-01</name>
    <dbReference type="NCBI Taxonomy" id="1460502"/>
    <lineage>
        <taxon>Eukaryota</taxon>
        <taxon>Fungi</taxon>
        <taxon>Dikarya</taxon>
        <taxon>Ascomycota</taxon>
        <taxon>Pezizomycotina</taxon>
        <taxon>Sordariomycetes</taxon>
        <taxon>Hypocreomycetidae</taxon>
        <taxon>Glomerellales</taxon>
        <taxon>Glomerellaceae</taxon>
        <taxon>Colletotrichum</taxon>
        <taxon>Colletotrichum acutatum species complex</taxon>
    </lineage>
</organism>
<protein>
    <recommendedName>
        <fullName evidence="4">Secreted protein</fullName>
    </recommendedName>
</protein>
<keyword evidence="3" id="KW-1185">Reference proteome</keyword>